<accession>A0A2T4JVD5</accession>
<feature type="compositionally biased region" description="Basic and acidic residues" evidence="1">
    <location>
        <begin position="58"/>
        <end position="68"/>
    </location>
</feature>
<feature type="compositionally biased region" description="Polar residues" evidence="1">
    <location>
        <begin position="11"/>
        <end position="23"/>
    </location>
</feature>
<dbReference type="InterPro" id="IPR011006">
    <property type="entry name" value="CheY-like_superfamily"/>
</dbReference>
<evidence type="ECO:0000256" key="1">
    <source>
        <dbReference type="SAM" id="MobiDB-lite"/>
    </source>
</evidence>
<comment type="caution">
    <text evidence="2">The sequence shown here is derived from an EMBL/GenBank/DDBJ whole genome shotgun (WGS) entry which is preliminary data.</text>
</comment>
<feature type="region of interest" description="Disordered" evidence="1">
    <location>
        <begin position="49"/>
        <end position="68"/>
    </location>
</feature>
<name>A0A2T4JVD5_9RHOB</name>
<dbReference type="AlphaFoldDB" id="A0A2T4JVD5"/>
<evidence type="ECO:0000313" key="3">
    <source>
        <dbReference type="Proteomes" id="UP000241010"/>
    </source>
</evidence>
<dbReference type="EMBL" id="PZKG01000037">
    <property type="protein sequence ID" value="PTE21845.1"/>
    <property type="molecule type" value="Genomic_DNA"/>
</dbReference>
<proteinExistence type="predicted"/>
<feature type="region of interest" description="Disordered" evidence="1">
    <location>
        <begin position="1"/>
        <end position="41"/>
    </location>
</feature>
<evidence type="ECO:0008006" key="4">
    <source>
        <dbReference type="Google" id="ProtNLM"/>
    </source>
</evidence>
<evidence type="ECO:0000313" key="2">
    <source>
        <dbReference type="EMBL" id="PTE21845.1"/>
    </source>
</evidence>
<gene>
    <name evidence="2" type="ORF">C5F48_10255</name>
</gene>
<organism evidence="2 3">
    <name type="scientific">Cereibacter changlensis JA139</name>
    <dbReference type="NCBI Taxonomy" id="1188249"/>
    <lineage>
        <taxon>Bacteria</taxon>
        <taxon>Pseudomonadati</taxon>
        <taxon>Pseudomonadota</taxon>
        <taxon>Alphaproteobacteria</taxon>
        <taxon>Rhodobacterales</taxon>
        <taxon>Paracoccaceae</taxon>
        <taxon>Cereibacter</taxon>
    </lineage>
</organism>
<dbReference type="Proteomes" id="UP000241010">
    <property type="component" value="Unassembled WGS sequence"/>
</dbReference>
<sequence>MSAADGLRRQFASQSAPSLSTRSGRPDRYRPSDLAQRVRGLGPLARTEDVTLSVQTADHADESRSGDRDRLLQLTTSLVSLAVRASRHGNVSLRVESPPDAPVRLILRFADLSKAPPGETLLWSGNRRSRATLQSVIKAFVAELGAEVGIAAGLRERTELCITLPQEPAAKGSQRLDDRRVLLVGDARATSDSLSTLLVGRGAEVSLQAEAGHLRRQDAMIVDIDSVDDAASTLFRLRETERLQGRSPAPALALVDAEATPEDIVGYFCAGFAALAFKPICIDEICRKLNSIL</sequence>
<keyword evidence="3" id="KW-1185">Reference proteome</keyword>
<protein>
    <recommendedName>
        <fullName evidence="4">Response regulatory domain-containing protein</fullName>
    </recommendedName>
</protein>
<reference evidence="2 3" key="1">
    <citation type="submission" date="2018-03" db="EMBL/GenBank/DDBJ databases">
        <title>Cereibacter changlensis.</title>
        <authorList>
            <person name="Meyer T.E."/>
            <person name="Miller S."/>
            <person name="Lodha T."/>
            <person name="Gandham S."/>
            <person name="Chintalapati S."/>
            <person name="Chintalapati V.R."/>
        </authorList>
    </citation>
    <scope>NUCLEOTIDE SEQUENCE [LARGE SCALE GENOMIC DNA]</scope>
    <source>
        <strain evidence="2 3">JA139</strain>
    </source>
</reference>
<dbReference type="SUPFAM" id="SSF52172">
    <property type="entry name" value="CheY-like"/>
    <property type="match status" value="1"/>
</dbReference>